<dbReference type="PANTHER" id="PTHR33678">
    <property type="entry name" value="BLL1576 PROTEIN"/>
    <property type="match status" value="1"/>
</dbReference>
<reference evidence="6" key="1">
    <citation type="submission" date="2019-09" db="EMBL/GenBank/DDBJ databases">
        <title>Antimicrobial potential of Antarctic Bacteria.</title>
        <authorList>
            <person name="Benaud N."/>
            <person name="Edwards R.J."/>
            <person name="Ferrari B.C."/>
        </authorList>
    </citation>
    <scope>NUCLEOTIDE SEQUENCE [LARGE SCALE GENOMIC DNA]</scope>
    <source>
        <strain evidence="6">SPB151</strain>
    </source>
</reference>
<dbReference type="Pfam" id="PF03050">
    <property type="entry name" value="DDE_Tnp_IS66"/>
    <property type="match status" value="1"/>
</dbReference>
<dbReference type="KEGG" id="kqi:F1D05_10600"/>
<evidence type="ECO:0000259" key="2">
    <source>
        <dbReference type="Pfam" id="PF03050"/>
    </source>
</evidence>
<evidence type="ECO:0000313" key="6">
    <source>
        <dbReference type="Proteomes" id="UP000515563"/>
    </source>
</evidence>
<protein>
    <submittedName>
        <fullName evidence="5">IS66 family transposase</fullName>
    </submittedName>
</protein>
<reference evidence="5 6" key="2">
    <citation type="journal article" date="2020" name="Microbiol. Resour. Announc.">
        <title>Antarctic desert soil bacteria exhibit high novel natural product potential, evaluated through long-read genome sequencing and comparative genomics.</title>
        <authorList>
            <person name="Benaud N."/>
            <person name="Edwards R.J."/>
            <person name="Amos T.G."/>
            <person name="D'Agostino P.M."/>
            <person name="Gutierrez-Chavez C."/>
            <person name="Montgomery K."/>
            <person name="Nicetic I."/>
            <person name="Ferrari B.C."/>
        </authorList>
    </citation>
    <scope>NUCLEOTIDE SEQUENCE [LARGE SCALE GENOMIC DNA]</scope>
    <source>
        <strain evidence="5 6">SPB151</strain>
    </source>
</reference>
<dbReference type="AlphaFoldDB" id="A0A7G6WWA0"/>
<dbReference type="NCBIfam" id="NF033517">
    <property type="entry name" value="transpos_IS66"/>
    <property type="match status" value="1"/>
</dbReference>
<feature type="region of interest" description="Disordered" evidence="1">
    <location>
        <begin position="376"/>
        <end position="478"/>
    </location>
</feature>
<feature type="compositionally biased region" description="Basic and acidic residues" evidence="1">
    <location>
        <begin position="386"/>
        <end position="396"/>
    </location>
</feature>
<dbReference type="Pfam" id="PF13005">
    <property type="entry name" value="zf-IS66"/>
    <property type="match status" value="1"/>
</dbReference>
<dbReference type="InterPro" id="IPR052344">
    <property type="entry name" value="Transposase-related"/>
</dbReference>
<feature type="region of interest" description="Disordered" evidence="1">
    <location>
        <begin position="46"/>
        <end position="94"/>
    </location>
</feature>
<feature type="domain" description="Transposase IS66 central" evidence="2">
    <location>
        <begin position="165"/>
        <end position="398"/>
    </location>
</feature>
<feature type="domain" description="Transposase IS66 zinc-finger binding" evidence="3">
    <location>
        <begin position="103"/>
        <end position="148"/>
    </location>
</feature>
<dbReference type="InterPro" id="IPR024474">
    <property type="entry name" value="Znf_dom_IS66"/>
</dbReference>
<feature type="compositionally biased region" description="Polar residues" evidence="1">
    <location>
        <begin position="49"/>
        <end position="59"/>
    </location>
</feature>
<gene>
    <name evidence="5" type="ORF">F1D05_10600</name>
</gene>
<dbReference type="PANTHER" id="PTHR33678:SF1">
    <property type="entry name" value="BLL1576 PROTEIN"/>
    <property type="match status" value="1"/>
</dbReference>
<evidence type="ECO:0000313" key="5">
    <source>
        <dbReference type="EMBL" id="QNE18265.1"/>
    </source>
</evidence>
<organism evidence="5 6">
    <name type="scientific">Kribbella qitaiheensis</name>
    <dbReference type="NCBI Taxonomy" id="1544730"/>
    <lineage>
        <taxon>Bacteria</taxon>
        <taxon>Bacillati</taxon>
        <taxon>Actinomycetota</taxon>
        <taxon>Actinomycetes</taxon>
        <taxon>Propionibacteriales</taxon>
        <taxon>Kribbellaceae</taxon>
        <taxon>Kribbella</taxon>
    </lineage>
</organism>
<evidence type="ECO:0000259" key="4">
    <source>
        <dbReference type="Pfam" id="PF20042"/>
    </source>
</evidence>
<sequence length="548" mass="58778">MGRVVVVSEAPTYEQLLALVGELSARVAELTEQNAAQVERIAELERRLGQNSGNSSLPPSSDRFGKPRSLRGKTDRRPGKQPGSPGSALRQVDQPDEVVDHVPSECGGCGADLEPARAVGVVRRQLHDIPEVTAKVTEHRLHKRRCGCGLVTTATAPDGVNAPVAYGPNLRALAVYLLVFQHVPVERTAQLIADVTGARCSTGWVSGVLAQAAEALADTEALIKTLITLAHLVHVDETSLNVAGSKQWLHVACTETLTAYHLHESRGRKAVDAFGVLPGFTGVVVHDALSVYDGTDYATATHARCAHIARELVAVAEIHPGQAWPTAALDALYGLNDAAHAARDNGLQQTPPEIGNPLLDNWRHAILCGLACHPRRDGRKQSKTRNLLERLRDRDQQVLLSPATPASCRSRTTRPSAICDPRKPRSRSLAATAPAPEHKPGSASAATSPPPANTASTFSPRYATPSPATPGNHRCQPEPEWLLCESPGVRFPRATRPAQDQKRPIGIDAESFHQDAQRLTDHAPRVDRALQSVLLAGTGHRDRGVPGQ</sequence>
<dbReference type="Proteomes" id="UP000515563">
    <property type="component" value="Chromosome"/>
</dbReference>
<dbReference type="EMBL" id="CP043661">
    <property type="protein sequence ID" value="QNE18265.1"/>
    <property type="molecule type" value="Genomic_DNA"/>
</dbReference>
<dbReference type="InterPro" id="IPR045618">
    <property type="entry name" value="DUF6444"/>
</dbReference>
<evidence type="ECO:0000259" key="3">
    <source>
        <dbReference type="Pfam" id="PF13005"/>
    </source>
</evidence>
<accession>A0A7G6WWA0</accession>
<proteinExistence type="predicted"/>
<feature type="compositionally biased region" description="Low complexity" evidence="1">
    <location>
        <begin position="441"/>
        <end position="460"/>
    </location>
</feature>
<dbReference type="InterPro" id="IPR004291">
    <property type="entry name" value="Transposase_IS66_central"/>
</dbReference>
<dbReference type="Pfam" id="PF20042">
    <property type="entry name" value="DUF6444"/>
    <property type="match status" value="1"/>
</dbReference>
<feature type="domain" description="DUF6444" evidence="4">
    <location>
        <begin position="18"/>
        <end position="87"/>
    </location>
</feature>
<name>A0A7G6WWA0_9ACTN</name>
<evidence type="ECO:0000256" key="1">
    <source>
        <dbReference type="SAM" id="MobiDB-lite"/>
    </source>
</evidence>
<keyword evidence="6" id="KW-1185">Reference proteome</keyword>